<dbReference type="InterPro" id="IPR057537">
    <property type="entry name" value="C2_C2CD3_N"/>
</dbReference>
<feature type="domain" description="C2CD3 N-terminal C2" evidence="2">
    <location>
        <begin position="13"/>
        <end position="99"/>
    </location>
</feature>
<feature type="compositionally biased region" description="Basic and acidic residues" evidence="1">
    <location>
        <begin position="177"/>
        <end position="200"/>
    </location>
</feature>
<organism evidence="3 4">
    <name type="scientific">Porites evermanni</name>
    <dbReference type="NCBI Taxonomy" id="104178"/>
    <lineage>
        <taxon>Eukaryota</taxon>
        <taxon>Metazoa</taxon>
        <taxon>Cnidaria</taxon>
        <taxon>Anthozoa</taxon>
        <taxon>Hexacorallia</taxon>
        <taxon>Scleractinia</taxon>
        <taxon>Fungiina</taxon>
        <taxon>Poritidae</taxon>
        <taxon>Porites</taxon>
    </lineage>
</organism>
<accession>A0ABN8R591</accession>
<protein>
    <recommendedName>
        <fullName evidence="2">C2CD3 N-terminal C2 domain-containing protein</fullName>
    </recommendedName>
</protein>
<feature type="non-terminal residue" evidence="3">
    <location>
        <position position="1"/>
    </location>
</feature>
<evidence type="ECO:0000313" key="4">
    <source>
        <dbReference type="Proteomes" id="UP001159427"/>
    </source>
</evidence>
<sequence length="207" mass="22772">IRPRDDKATDPSHVSKTFTCVRYAVCSGPKQFSAYLKDMGSLIFDVVHGPSLILLGHVRLADVTQLSASDPIQGFFDVISTTSPGGKIALLYITLRFESISAAYNQISLTIPTVDMEMDAQRRRPSDESDVQPTPPPLSLNPATPITHPRLTAQDTDPFVSPAPHTKVVKFAPNSPERLEYTAEQSREATDGREVEDTSEKGLYTFH</sequence>
<dbReference type="PANTHER" id="PTHR21254:SF1">
    <property type="entry name" value="C2 DOMAIN-CONTAINING PROTEIN 3"/>
    <property type="match status" value="1"/>
</dbReference>
<dbReference type="Proteomes" id="UP001159427">
    <property type="component" value="Unassembled WGS sequence"/>
</dbReference>
<evidence type="ECO:0000256" key="1">
    <source>
        <dbReference type="SAM" id="MobiDB-lite"/>
    </source>
</evidence>
<dbReference type="Pfam" id="PF25339">
    <property type="entry name" value="C2_C2CD3_N"/>
    <property type="match status" value="1"/>
</dbReference>
<dbReference type="EMBL" id="CALNXI010001579">
    <property type="protein sequence ID" value="CAH3172535.1"/>
    <property type="molecule type" value="Genomic_DNA"/>
</dbReference>
<comment type="caution">
    <text evidence="3">The sequence shown here is derived from an EMBL/GenBank/DDBJ whole genome shotgun (WGS) entry which is preliminary data.</text>
</comment>
<evidence type="ECO:0000313" key="3">
    <source>
        <dbReference type="EMBL" id="CAH3172535.1"/>
    </source>
</evidence>
<keyword evidence="4" id="KW-1185">Reference proteome</keyword>
<proteinExistence type="predicted"/>
<evidence type="ECO:0000259" key="2">
    <source>
        <dbReference type="Pfam" id="PF25339"/>
    </source>
</evidence>
<dbReference type="PANTHER" id="PTHR21254">
    <property type="entry name" value="C2 DOMAIN-CONTAINING PROTEIN 3"/>
    <property type="match status" value="1"/>
</dbReference>
<reference evidence="3 4" key="1">
    <citation type="submission" date="2022-05" db="EMBL/GenBank/DDBJ databases">
        <authorList>
            <consortium name="Genoscope - CEA"/>
            <person name="William W."/>
        </authorList>
    </citation>
    <scope>NUCLEOTIDE SEQUENCE [LARGE SCALE GENOMIC DNA]</scope>
</reference>
<name>A0ABN8R591_9CNID</name>
<feature type="region of interest" description="Disordered" evidence="1">
    <location>
        <begin position="119"/>
        <end position="207"/>
    </location>
</feature>
<gene>
    <name evidence="3" type="ORF">PEVE_00008483</name>
</gene>